<protein>
    <recommendedName>
        <fullName evidence="4">Ankyrin repeat protein</fullName>
    </recommendedName>
</protein>
<evidence type="ECO:0000313" key="3">
    <source>
        <dbReference type="Proteomes" id="UP001172673"/>
    </source>
</evidence>
<dbReference type="EMBL" id="JAPDRK010000015">
    <property type="protein sequence ID" value="KAJ9605871.1"/>
    <property type="molecule type" value="Genomic_DNA"/>
</dbReference>
<sequence>MAELQTAGAAISLAFHVAALAHKAVKLIKRVLQADVEAEALQHRTEHLESLAKSVGKVLRYRKKQRGDAQPPPAEKDIIKTIKGSLVECRTCLKVICDRLKPYAEQKERGTLDKMSTGFKFVNSQAFIESQEKIISSHLQNLTLLVTLLNNLDHIDDTRQRQEQGRYLREVRTLVEAVVRQVVDEQSSVFRLLEADASEHQGSPSPEDMDDIESDPESDGGSSKIEMERRCPECWKRNLPVPDTPLAIAVKREQSEIVRGILETCEDKDIMITDAEDWTLLHYAAHKADHATVCVLLESSVGWAPDFIDARSKDGQTALMQIAKQADQEKSLELAKELIAHKCNLDAEDDSSIRRSALYFAIDGPKTTNRERFVDYLVERGAQKATLSEKYPEKASDYLALREQSHGREQKESSSSIGRKLSKAFSRSE</sequence>
<evidence type="ECO:0000256" key="1">
    <source>
        <dbReference type="SAM" id="MobiDB-lite"/>
    </source>
</evidence>
<feature type="region of interest" description="Disordered" evidence="1">
    <location>
        <begin position="398"/>
        <end position="429"/>
    </location>
</feature>
<dbReference type="Gene3D" id="1.25.40.20">
    <property type="entry name" value="Ankyrin repeat-containing domain"/>
    <property type="match status" value="1"/>
</dbReference>
<name>A0AA39CF17_9EURO</name>
<dbReference type="PANTHER" id="PTHR24184:SF11">
    <property type="entry name" value="ANKYRIN REPEAT AND SOCS BOX CONTAINING 3"/>
    <property type="match status" value="1"/>
</dbReference>
<dbReference type="SMART" id="SM00248">
    <property type="entry name" value="ANK"/>
    <property type="match status" value="4"/>
</dbReference>
<keyword evidence="3" id="KW-1185">Reference proteome</keyword>
<proteinExistence type="predicted"/>
<reference evidence="2" key="1">
    <citation type="submission" date="2022-10" db="EMBL/GenBank/DDBJ databases">
        <title>Culturing micro-colonial fungi from biological soil crusts in the Mojave desert and describing Neophaeococcomyces mojavensis, and introducing the new genera and species Taxawa tesnikishii.</title>
        <authorList>
            <person name="Kurbessoian T."/>
            <person name="Stajich J.E."/>
        </authorList>
    </citation>
    <scope>NUCLEOTIDE SEQUENCE</scope>
    <source>
        <strain evidence="2">TK_41</strain>
    </source>
</reference>
<evidence type="ECO:0000313" key="2">
    <source>
        <dbReference type="EMBL" id="KAJ9605871.1"/>
    </source>
</evidence>
<dbReference type="Proteomes" id="UP001172673">
    <property type="component" value="Unassembled WGS sequence"/>
</dbReference>
<organism evidence="2 3">
    <name type="scientific">Cladophialophora chaetospira</name>
    <dbReference type="NCBI Taxonomy" id="386627"/>
    <lineage>
        <taxon>Eukaryota</taxon>
        <taxon>Fungi</taxon>
        <taxon>Dikarya</taxon>
        <taxon>Ascomycota</taxon>
        <taxon>Pezizomycotina</taxon>
        <taxon>Eurotiomycetes</taxon>
        <taxon>Chaetothyriomycetidae</taxon>
        <taxon>Chaetothyriales</taxon>
        <taxon>Herpotrichiellaceae</taxon>
        <taxon>Cladophialophora</taxon>
    </lineage>
</organism>
<feature type="region of interest" description="Disordered" evidence="1">
    <location>
        <begin position="195"/>
        <end position="227"/>
    </location>
</feature>
<gene>
    <name evidence="2" type="ORF">H2200_009720</name>
</gene>
<accession>A0AA39CF17</accession>
<dbReference type="PANTHER" id="PTHR24184">
    <property type="entry name" value="SI:CH211-189E2.2"/>
    <property type="match status" value="1"/>
</dbReference>
<dbReference type="SUPFAM" id="SSF48403">
    <property type="entry name" value="Ankyrin repeat"/>
    <property type="match status" value="1"/>
</dbReference>
<dbReference type="InterPro" id="IPR036770">
    <property type="entry name" value="Ankyrin_rpt-contain_sf"/>
</dbReference>
<dbReference type="AlphaFoldDB" id="A0AA39CF17"/>
<feature type="compositionally biased region" description="Acidic residues" evidence="1">
    <location>
        <begin position="207"/>
        <end position="218"/>
    </location>
</feature>
<dbReference type="InterPro" id="IPR002110">
    <property type="entry name" value="Ankyrin_rpt"/>
</dbReference>
<dbReference type="Pfam" id="PF00023">
    <property type="entry name" value="Ank"/>
    <property type="match status" value="1"/>
</dbReference>
<comment type="caution">
    <text evidence="2">The sequence shown here is derived from an EMBL/GenBank/DDBJ whole genome shotgun (WGS) entry which is preliminary data.</text>
</comment>
<evidence type="ECO:0008006" key="4">
    <source>
        <dbReference type="Google" id="ProtNLM"/>
    </source>
</evidence>
<feature type="compositionally biased region" description="Basic and acidic residues" evidence="1">
    <location>
        <begin position="403"/>
        <end position="412"/>
    </location>
</feature>